<sequence>MRRFSSFCILLLQIILFAQPTVSAKEETPGFHAFMNLNDILQREGMRFEVTQPTKQCSDIKYSLDSMPFLIVPCFDKSSKELDVTLKVGNVDLGQKKTTFDTEATEVSISFDHGQLLNGEHRYYLKDNYLWLHYDNIIFGRKHTGDQRLNPMPSGFISSEDASKPKSEEDAPKPKHKKDASKSKPKRDESKPSPKKGASKPNPKKDASKSKSRYDI</sequence>
<feature type="chain" id="PRO_5002155560" evidence="2">
    <location>
        <begin position="25"/>
        <end position="216"/>
    </location>
</feature>
<gene>
    <name evidence="3" type="ORF">M378DRAFT_178489</name>
</gene>
<feature type="compositionally biased region" description="Basic and acidic residues" evidence="1">
    <location>
        <begin position="203"/>
        <end position="216"/>
    </location>
</feature>
<reference evidence="3 4" key="1">
    <citation type="submission" date="2014-04" db="EMBL/GenBank/DDBJ databases">
        <title>Evolutionary Origins and Diversification of the Mycorrhizal Mutualists.</title>
        <authorList>
            <consortium name="DOE Joint Genome Institute"/>
            <consortium name="Mycorrhizal Genomics Consortium"/>
            <person name="Kohler A."/>
            <person name="Kuo A."/>
            <person name="Nagy L.G."/>
            <person name="Floudas D."/>
            <person name="Copeland A."/>
            <person name="Barry K.W."/>
            <person name="Cichocki N."/>
            <person name="Veneault-Fourrey C."/>
            <person name="LaButti K."/>
            <person name="Lindquist E.A."/>
            <person name="Lipzen A."/>
            <person name="Lundell T."/>
            <person name="Morin E."/>
            <person name="Murat C."/>
            <person name="Riley R."/>
            <person name="Ohm R."/>
            <person name="Sun H."/>
            <person name="Tunlid A."/>
            <person name="Henrissat B."/>
            <person name="Grigoriev I.V."/>
            <person name="Hibbett D.S."/>
            <person name="Martin F."/>
        </authorList>
    </citation>
    <scope>NUCLEOTIDE SEQUENCE [LARGE SCALE GENOMIC DNA]</scope>
    <source>
        <strain evidence="3 4">Koide BX008</strain>
    </source>
</reference>
<organism evidence="3 4">
    <name type="scientific">Amanita muscaria (strain Koide BX008)</name>
    <dbReference type="NCBI Taxonomy" id="946122"/>
    <lineage>
        <taxon>Eukaryota</taxon>
        <taxon>Fungi</taxon>
        <taxon>Dikarya</taxon>
        <taxon>Basidiomycota</taxon>
        <taxon>Agaricomycotina</taxon>
        <taxon>Agaricomycetes</taxon>
        <taxon>Agaricomycetidae</taxon>
        <taxon>Agaricales</taxon>
        <taxon>Pluteineae</taxon>
        <taxon>Amanitaceae</taxon>
        <taxon>Amanita</taxon>
    </lineage>
</organism>
<protein>
    <submittedName>
        <fullName evidence="3">Uncharacterized protein</fullName>
    </submittedName>
</protein>
<dbReference type="HOGENOM" id="CLU_1277325_0_0_1"/>
<dbReference type="EMBL" id="KN818244">
    <property type="protein sequence ID" value="KIL65110.1"/>
    <property type="molecule type" value="Genomic_DNA"/>
</dbReference>
<feature type="compositionally biased region" description="Basic and acidic residues" evidence="1">
    <location>
        <begin position="161"/>
        <end position="173"/>
    </location>
</feature>
<dbReference type="InParanoid" id="A0A0C2SPF9"/>
<keyword evidence="4" id="KW-1185">Reference proteome</keyword>
<evidence type="ECO:0000313" key="4">
    <source>
        <dbReference type="Proteomes" id="UP000054549"/>
    </source>
</evidence>
<dbReference type="AlphaFoldDB" id="A0A0C2SPF9"/>
<accession>A0A0C2SPF9</accession>
<feature type="compositionally biased region" description="Basic and acidic residues" evidence="1">
    <location>
        <begin position="180"/>
        <end position="192"/>
    </location>
</feature>
<dbReference type="OrthoDB" id="3011999at2759"/>
<proteinExistence type="predicted"/>
<dbReference type="Proteomes" id="UP000054549">
    <property type="component" value="Unassembled WGS sequence"/>
</dbReference>
<keyword evidence="2" id="KW-0732">Signal</keyword>
<feature type="signal peptide" evidence="2">
    <location>
        <begin position="1"/>
        <end position="24"/>
    </location>
</feature>
<evidence type="ECO:0000313" key="3">
    <source>
        <dbReference type="EMBL" id="KIL65110.1"/>
    </source>
</evidence>
<feature type="region of interest" description="Disordered" evidence="1">
    <location>
        <begin position="149"/>
        <end position="216"/>
    </location>
</feature>
<evidence type="ECO:0000256" key="1">
    <source>
        <dbReference type="SAM" id="MobiDB-lite"/>
    </source>
</evidence>
<evidence type="ECO:0000256" key="2">
    <source>
        <dbReference type="SAM" id="SignalP"/>
    </source>
</evidence>
<name>A0A0C2SPF9_AMAMK</name>